<keyword evidence="2 3" id="KW-0472">Membrane</keyword>
<evidence type="ECO:0000256" key="3">
    <source>
        <dbReference type="SAM" id="Phobius"/>
    </source>
</evidence>
<evidence type="ECO:0000256" key="1">
    <source>
        <dbReference type="ARBA" id="ARBA00004370"/>
    </source>
</evidence>
<dbReference type="Proteomes" id="UP000252586">
    <property type="component" value="Unassembled WGS sequence"/>
</dbReference>
<keyword evidence="3" id="KW-1133">Transmembrane helix</keyword>
<comment type="caution">
    <text evidence="4">The sequence shown here is derived from an EMBL/GenBank/DDBJ whole genome shotgun (WGS) entry which is preliminary data.</text>
</comment>
<reference evidence="4 5" key="1">
    <citation type="submission" date="2018-06" db="EMBL/GenBank/DDBJ databases">
        <title>Genomic Encyclopedia of Type Strains, Phase IV (KMG-IV): sequencing the most valuable type-strain genomes for metagenomic binning, comparative biology and taxonomic classification.</title>
        <authorList>
            <person name="Goeker M."/>
        </authorList>
    </citation>
    <scope>NUCLEOTIDE SEQUENCE [LARGE SCALE GENOMIC DNA]</scope>
    <source>
        <strain evidence="4 5">DSM 44599</strain>
    </source>
</reference>
<gene>
    <name evidence="4" type="ORF">DFR74_10161</name>
</gene>
<comment type="subcellular location">
    <subcellularLocation>
        <location evidence="1">Membrane</location>
    </subcellularLocation>
</comment>
<name>A0A366E104_9NOCA</name>
<evidence type="ECO:0000313" key="5">
    <source>
        <dbReference type="Proteomes" id="UP000252586"/>
    </source>
</evidence>
<sequence length="187" mass="20151">MPEDIARPTGAAPSRTLSVRWSTLVTSAALATLLIATVVLAVLYSSARSDLADRDRREADARRAEQIATDYAVGASTIDYRDARAWFDRLESGTTPELAAKFDATATQLEQVLLPLQWTSTANPLSAAVISESDGRYKVNAYLTVSSTSVQNPEGAQTTVTYSLTIDRNADWKISEVGGLQNAIAVR</sequence>
<dbReference type="PANTHER" id="PTHR37042:SF4">
    <property type="entry name" value="OUTER MEMBRANE PROTEIN RV1973"/>
    <property type="match status" value="1"/>
</dbReference>
<dbReference type="AlphaFoldDB" id="A0A366E104"/>
<dbReference type="PANTHER" id="PTHR37042">
    <property type="entry name" value="OUTER MEMBRANE PROTEIN RV1973"/>
    <property type="match status" value="1"/>
</dbReference>
<accession>A0A366E104</accession>
<evidence type="ECO:0000256" key="2">
    <source>
        <dbReference type="ARBA" id="ARBA00023136"/>
    </source>
</evidence>
<protein>
    <submittedName>
        <fullName evidence="4">Mce-associated membrane protein</fullName>
    </submittedName>
</protein>
<keyword evidence="3" id="KW-0812">Transmembrane</keyword>
<organism evidence="4 5">
    <name type="scientific">Nocardia puris</name>
    <dbReference type="NCBI Taxonomy" id="208602"/>
    <lineage>
        <taxon>Bacteria</taxon>
        <taxon>Bacillati</taxon>
        <taxon>Actinomycetota</taxon>
        <taxon>Actinomycetes</taxon>
        <taxon>Mycobacteriales</taxon>
        <taxon>Nocardiaceae</taxon>
        <taxon>Nocardia</taxon>
    </lineage>
</organism>
<dbReference type="GO" id="GO:0016020">
    <property type="term" value="C:membrane"/>
    <property type="evidence" value="ECO:0007669"/>
    <property type="project" value="UniProtKB-SubCell"/>
</dbReference>
<keyword evidence="5" id="KW-1185">Reference proteome</keyword>
<dbReference type="EMBL" id="QNRE01000001">
    <property type="protein sequence ID" value="RBO96050.1"/>
    <property type="molecule type" value="Genomic_DNA"/>
</dbReference>
<proteinExistence type="predicted"/>
<dbReference type="RefSeq" id="WP_067510937.1">
    <property type="nucleotide sequence ID" value="NZ_QNRE01000001.1"/>
</dbReference>
<feature type="transmembrane region" description="Helical" evidence="3">
    <location>
        <begin position="24"/>
        <end position="47"/>
    </location>
</feature>
<dbReference type="STRING" id="1210090.GCA_001613185_04227"/>
<evidence type="ECO:0000313" key="4">
    <source>
        <dbReference type="EMBL" id="RBO96050.1"/>
    </source>
</evidence>